<feature type="signal peptide" evidence="1">
    <location>
        <begin position="1"/>
        <end position="20"/>
    </location>
</feature>
<accession>A0A1H9KDE1</accession>
<dbReference type="PROSITE" id="PS51257">
    <property type="entry name" value="PROKAR_LIPOPROTEIN"/>
    <property type="match status" value="1"/>
</dbReference>
<protein>
    <recommendedName>
        <fullName evidence="4">Lipoprotein</fullName>
    </recommendedName>
</protein>
<keyword evidence="1" id="KW-0732">Signal</keyword>
<proteinExistence type="predicted"/>
<keyword evidence="3" id="KW-1185">Reference proteome</keyword>
<reference evidence="3" key="1">
    <citation type="submission" date="2016-10" db="EMBL/GenBank/DDBJ databases">
        <authorList>
            <person name="Varghese N."/>
            <person name="Submissions S."/>
        </authorList>
    </citation>
    <scope>NUCLEOTIDE SEQUENCE [LARGE SCALE GENOMIC DNA]</scope>
    <source>
        <strain evidence="3">DSM 25927</strain>
    </source>
</reference>
<evidence type="ECO:0000313" key="2">
    <source>
        <dbReference type="EMBL" id="SEQ97068.1"/>
    </source>
</evidence>
<dbReference type="STRING" id="489703.SAMN04488038_11350"/>
<dbReference type="EMBL" id="FOFS01000013">
    <property type="protein sequence ID" value="SEQ97068.1"/>
    <property type="molecule type" value="Genomic_DNA"/>
</dbReference>
<evidence type="ECO:0000256" key="1">
    <source>
        <dbReference type="SAM" id="SignalP"/>
    </source>
</evidence>
<evidence type="ECO:0000313" key="3">
    <source>
        <dbReference type="Proteomes" id="UP000199233"/>
    </source>
</evidence>
<dbReference type="OrthoDB" id="7066247at2"/>
<name>A0A1H9KDE1_9GAMM</name>
<sequence length="84" mass="8986">MSVTARSLLLASFATLSACAGTPVADAGLRCAGRCETHEDGYQWAQSGTLSDPKQCEGYSLEFTRGCKDAVNDFSQMRPYSQGL</sequence>
<organism evidence="2 3">
    <name type="scientific">Solimonas aquatica</name>
    <dbReference type="NCBI Taxonomy" id="489703"/>
    <lineage>
        <taxon>Bacteria</taxon>
        <taxon>Pseudomonadati</taxon>
        <taxon>Pseudomonadota</taxon>
        <taxon>Gammaproteobacteria</taxon>
        <taxon>Nevskiales</taxon>
        <taxon>Nevskiaceae</taxon>
        <taxon>Solimonas</taxon>
    </lineage>
</organism>
<dbReference type="Proteomes" id="UP000199233">
    <property type="component" value="Unassembled WGS sequence"/>
</dbReference>
<feature type="chain" id="PRO_5011743731" description="Lipoprotein" evidence="1">
    <location>
        <begin position="21"/>
        <end position="84"/>
    </location>
</feature>
<dbReference type="RefSeq" id="WP_143068980.1">
    <property type="nucleotide sequence ID" value="NZ_FOFS01000013.1"/>
</dbReference>
<gene>
    <name evidence="2" type="ORF">SAMN04488038_11350</name>
</gene>
<dbReference type="AlphaFoldDB" id="A0A1H9KDE1"/>
<evidence type="ECO:0008006" key="4">
    <source>
        <dbReference type="Google" id="ProtNLM"/>
    </source>
</evidence>